<feature type="region of interest" description="Disordered" evidence="5">
    <location>
        <begin position="86"/>
        <end position="108"/>
    </location>
</feature>
<dbReference type="Pfam" id="PF00400">
    <property type="entry name" value="WD40"/>
    <property type="match status" value="6"/>
</dbReference>
<dbReference type="InterPro" id="IPR036322">
    <property type="entry name" value="WD40_repeat_dom_sf"/>
</dbReference>
<feature type="compositionally biased region" description="Low complexity" evidence="5">
    <location>
        <begin position="546"/>
        <end position="557"/>
    </location>
</feature>
<dbReference type="CDD" id="cd22147">
    <property type="entry name" value="F-box_SpPof1-like"/>
    <property type="match status" value="1"/>
</dbReference>
<dbReference type="AlphaFoldDB" id="A0AAV5RXI8"/>
<evidence type="ECO:0000259" key="6">
    <source>
        <dbReference type="PROSITE" id="PS50181"/>
    </source>
</evidence>
<evidence type="ECO:0000313" key="8">
    <source>
        <dbReference type="Proteomes" id="UP001377567"/>
    </source>
</evidence>
<dbReference type="PANTHER" id="PTHR19872:SF9">
    <property type="entry name" value="UBIQUITIN-BINDING SDF UBIQUITIN LIGASE COMPLEX SUBUNIT"/>
    <property type="match status" value="1"/>
</dbReference>
<gene>
    <name evidence="7" type="ORF">DAKH74_019770</name>
</gene>
<protein>
    <submittedName>
        <fullName evidence="7">Ubiquitin-binding SDF ubiquitin ligase complex subunit</fullName>
    </submittedName>
</protein>
<keyword evidence="2" id="KW-0677">Repeat</keyword>
<evidence type="ECO:0000256" key="5">
    <source>
        <dbReference type="SAM" id="MobiDB-lite"/>
    </source>
</evidence>
<dbReference type="SMART" id="SM00320">
    <property type="entry name" value="WD40"/>
    <property type="match status" value="7"/>
</dbReference>
<proteinExistence type="predicted"/>
<keyword evidence="8" id="KW-1185">Reference proteome</keyword>
<keyword evidence="1 4" id="KW-0853">WD repeat</keyword>
<feature type="region of interest" description="Disordered" evidence="5">
    <location>
        <begin position="644"/>
        <end position="672"/>
    </location>
</feature>
<dbReference type="CDD" id="cd00200">
    <property type="entry name" value="WD40"/>
    <property type="match status" value="1"/>
</dbReference>
<name>A0AAV5RXI8_MAUHU</name>
<dbReference type="SMART" id="SM00256">
    <property type="entry name" value="FBOX"/>
    <property type="match status" value="1"/>
</dbReference>
<evidence type="ECO:0000256" key="2">
    <source>
        <dbReference type="ARBA" id="ARBA00022737"/>
    </source>
</evidence>
<dbReference type="GO" id="GO:0016874">
    <property type="term" value="F:ligase activity"/>
    <property type="evidence" value="ECO:0007669"/>
    <property type="project" value="UniProtKB-KW"/>
</dbReference>
<dbReference type="PRINTS" id="PR00320">
    <property type="entry name" value="GPROTEINBRPT"/>
</dbReference>
<dbReference type="InterPro" id="IPR036047">
    <property type="entry name" value="F-box-like_dom_sf"/>
</dbReference>
<reference evidence="7 8" key="1">
    <citation type="journal article" date="2023" name="Elife">
        <title>Identification of key yeast species and microbe-microbe interactions impacting larval growth of Drosophila in the wild.</title>
        <authorList>
            <person name="Mure A."/>
            <person name="Sugiura Y."/>
            <person name="Maeda R."/>
            <person name="Honda K."/>
            <person name="Sakurai N."/>
            <person name="Takahashi Y."/>
            <person name="Watada M."/>
            <person name="Katoh T."/>
            <person name="Gotoh A."/>
            <person name="Gotoh Y."/>
            <person name="Taniguchi I."/>
            <person name="Nakamura K."/>
            <person name="Hayashi T."/>
            <person name="Katayama T."/>
            <person name="Uemura T."/>
            <person name="Hattori Y."/>
        </authorList>
    </citation>
    <scope>NUCLEOTIDE SEQUENCE [LARGE SCALE GENOMIC DNA]</scope>
    <source>
        <strain evidence="7 8">KH-74</strain>
    </source>
</reference>
<dbReference type="FunFam" id="2.130.10.10:FF:000715">
    <property type="entry name" value="F-box protein MET30"/>
    <property type="match status" value="1"/>
</dbReference>
<feature type="domain" description="F-box" evidence="6">
    <location>
        <begin position="207"/>
        <end position="253"/>
    </location>
</feature>
<organism evidence="7 8">
    <name type="scientific">Maudiozyma humilis</name>
    <name type="common">Sour dough yeast</name>
    <name type="synonym">Kazachstania humilis</name>
    <dbReference type="NCBI Taxonomy" id="51915"/>
    <lineage>
        <taxon>Eukaryota</taxon>
        <taxon>Fungi</taxon>
        <taxon>Dikarya</taxon>
        <taxon>Ascomycota</taxon>
        <taxon>Saccharomycotina</taxon>
        <taxon>Saccharomycetes</taxon>
        <taxon>Saccharomycetales</taxon>
        <taxon>Saccharomycetaceae</taxon>
        <taxon>Maudiozyma</taxon>
    </lineage>
</organism>
<dbReference type="EMBL" id="BTGD01000005">
    <property type="protein sequence ID" value="GMM55361.1"/>
    <property type="molecule type" value="Genomic_DNA"/>
</dbReference>
<dbReference type="PROSITE" id="PS50082">
    <property type="entry name" value="WD_REPEATS_2"/>
    <property type="match status" value="6"/>
</dbReference>
<dbReference type="InterPro" id="IPR001680">
    <property type="entry name" value="WD40_rpt"/>
</dbReference>
<dbReference type="SUPFAM" id="SSF81383">
    <property type="entry name" value="F-box domain"/>
    <property type="match status" value="1"/>
</dbReference>
<evidence type="ECO:0000256" key="1">
    <source>
        <dbReference type="ARBA" id="ARBA00022574"/>
    </source>
</evidence>
<dbReference type="PROSITE" id="PS00678">
    <property type="entry name" value="WD_REPEATS_1"/>
    <property type="match status" value="3"/>
</dbReference>
<evidence type="ECO:0000256" key="3">
    <source>
        <dbReference type="ARBA" id="ARBA00022786"/>
    </source>
</evidence>
<feature type="repeat" description="WD" evidence="4">
    <location>
        <begin position="597"/>
        <end position="636"/>
    </location>
</feature>
<dbReference type="Proteomes" id="UP001377567">
    <property type="component" value="Unassembled WGS sequence"/>
</dbReference>
<dbReference type="PROSITE" id="PS50294">
    <property type="entry name" value="WD_REPEATS_REGION"/>
    <property type="match status" value="4"/>
</dbReference>
<dbReference type="Pfam" id="PF12937">
    <property type="entry name" value="F-box-like"/>
    <property type="match status" value="1"/>
</dbReference>
<feature type="repeat" description="WD" evidence="4">
    <location>
        <begin position="574"/>
        <end position="596"/>
    </location>
</feature>
<comment type="caution">
    <text evidence="7">The sequence shown here is derived from an EMBL/GenBank/DDBJ whole genome shotgun (WGS) entry which is preliminary data.</text>
</comment>
<keyword evidence="7" id="KW-0436">Ligase</keyword>
<feature type="repeat" description="WD" evidence="4">
    <location>
        <begin position="373"/>
        <end position="412"/>
    </location>
</feature>
<accession>A0AAV5RXI8</accession>
<dbReference type="Gene3D" id="1.20.1280.50">
    <property type="match status" value="1"/>
</dbReference>
<dbReference type="InterPro" id="IPR019775">
    <property type="entry name" value="WD40_repeat_CS"/>
</dbReference>
<feature type="repeat" description="WD" evidence="4">
    <location>
        <begin position="333"/>
        <end position="372"/>
    </location>
</feature>
<sequence>MADSANNPGGFERRDAQGVGDSIAQGERDAYGVVERNGDESIDTHSCASIDTHSGIDRRMERSGMDEHHTHSIEAPGPMRKVARQEGRGFHSTHTSNAIVHSSPSTTPHAGLPAFNFTKFCYRHNPEVQNSPTHTACYNQDLKRNKEINLQISQLPLPEQSEIHHIISKFSKSNDKTRKLILDGLLASSCFPQLSYVSEQVQQMLKIDFISILPQEVSSKILSYLDCQSLCNSMQVCQKWNELANNDRIWYHMCKQHIDRKCPNCGWGLPLMQMKNNFRSRERQRLRARARNNNNSKCSTAEEMIKNPWKVIYRDRFRVELNWRRGSCTIRDFRGHMDGVLSLQFNYRLLFTGSYDSTVAIWDIQSGKLLRRLQGHSDGVKALFFDDQKLITGSLDKTIRVWNYATGECISTYRGHTDSVMSVDSFKKIIVSGSADKTVKVWHIETRTCYTLRGHTEWVNCVRLHPKSFSCYSCSDDGTIRMWDIRTNACLKVFRGHVGQVQKVIPLTIVDPENLVLDKTDSCVGHTVDGGRVTLSTANVAPAATAAAPVEDTTAAESTEQTPLDKDLPYPTHLLSCSLDNTIKLWCIKSGQCVRTQFGHVEGVWDIAADNFRIISGSHDGCIKIWDLQSGKCMHTFQGRRLAKPDAAEGEGAAGASSTAGAGTDAETAETPKTSPITCVAIGDSEFVTGDELGCAKMFNFEPCPDTESEDEVALPLTA</sequence>
<feature type="compositionally biased region" description="Low complexity" evidence="5">
    <location>
        <begin position="650"/>
        <end position="671"/>
    </location>
</feature>
<evidence type="ECO:0000313" key="7">
    <source>
        <dbReference type="EMBL" id="GMM55361.1"/>
    </source>
</evidence>
<feature type="repeat" description="WD" evidence="4">
    <location>
        <begin position="452"/>
        <end position="493"/>
    </location>
</feature>
<feature type="repeat" description="WD" evidence="4">
    <location>
        <begin position="413"/>
        <end position="452"/>
    </location>
</feature>
<keyword evidence="3" id="KW-0833">Ubl conjugation pathway</keyword>
<dbReference type="InterPro" id="IPR020472">
    <property type="entry name" value="WD40_PAC1"/>
</dbReference>
<dbReference type="InterPro" id="IPR051075">
    <property type="entry name" value="SCF_subunit_WD-repeat"/>
</dbReference>
<feature type="region of interest" description="Disordered" evidence="5">
    <location>
        <begin position="1"/>
        <end position="29"/>
    </location>
</feature>
<dbReference type="InterPro" id="IPR015943">
    <property type="entry name" value="WD40/YVTN_repeat-like_dom_sf"/>
</dbReference>
<feature type="region of interest" description="Disordered" evidence="5">
    <location>
        <begin position="546"/>
        <end position="565"/>
    </location>
</feature>
<dbReference type="PROSITE" id="PS50181">
    <property type="entry name" value="FBOX"/>
    <property type="match status" value="1"/>
</dbReference>
<dbReference type="PANTHER" id="PTHR19872">
    <property type="entry name" value="UBIQUITIN LIGASE SPECIFICITY FACTOR/HREP PROTEIN"/>
    <property type="match status" value="1"/>
</dbReference>
<evidence type="ECO:0000256" key="4">
    <source>
        <dbReference type="PROSITE-ProRule" id="PRU00221"/>
    </source>
</evidence>
<feature type="compositionally biased region" description="Polar residues" evidence="5">
    <location>
        <begin position="92"/>
        <end position="108"/>
    </location>
</feature>
<dbReference type="InterPro" id="IPR001810">
    <property type="entry name" value="F-box_dom"/>
</dbReference>
<dbReference type="SUPFAM" id="SSF50978">
    <property type="entry name" value="WD40 repeat-like"/>
    <property type="match status" value="1"/>
</dbReference>
<dbReference type="Gene3D" id="2.130.10.10">
    <property type="entry name" value="YVTN repeat-like/Quinoprotein amine dehydrogenase"/>
    <property type="match status" value="3"/>
</dbReference>